<dbReference type="Gene3D" id="1.20.1070.10">
    <property type="entry name" value="Rhodopsin 7-helix transmembrane proteins"/>
    <property type="match status" value="1"/>
</dbReference>
<dbReference type="PROSITE" id="PS50261">
    <property type="entry name" value="G_PROTEIN_RECEP_F2_4"/>
    <property type="match status" value="1"/>
</dbReference>
<comment type="similarity">
    <text evidence="2">Belongs to the G-protein coupled receptor 2 family. Adhesion G-protein coupled receptor (ADGR) subfamily.</text>
</comment>
<dbReference type="PROSITE" id="PS50221">
    <property type="entry name" value="GAIN_B"/>
    <property type="match status" value="1"/>
</dbReference>
<dbReference type="PRINTS" id="PR00249">
    <property type="entry name" value="GPCRSECRETIN"/>
</dbReference>
<dbReference type="InterPro" id="IPR000436">
    <property type="entry name" value="Sushi_SCR_CCP_dom"/>
</dbReference>
<feature type="domain" description="GAIN-B" evidence="9">
    <location>
        <begin position="169"/>
        <end position="313"/>
    </location>
</feature>
<organism evidence="11 12">
    <name type="scientific">Myripristis murdjan</name>
    <name type="common">pinecone soldierfish</name>
    <dbReference type="NCBI Taxonomy" id="586833"/>
    <lineage>
        <taxon>Eukaryota</taxon>
        <taxon>Metazoa</taxon>
        <taxon>Chordata</taxon>
        <taxon>Craniata</taxon>
        <taxon>Vertebrata</taxon>
        <taxon>Euteleostomi</taxon>
        <taxon>Actinopterygii</taxon>
        <taxon>Neopterygii</taxon>
        <taxon>Teleostei</taxon>
        <taxon>Neoteleostei</taxon>
        <taxon>Acanthomorphata</taxon>
        <taxon>Holocentriformes</taxon>
        <taxon>Holocentridae</taxon>
        <taxon>Myripristis</taxon>
    </lineage>
</organism>
<evidence type="ECO:0000256" key="2">
    <source>
        <dbReference type="ARBA" id="ARBA00007343"/>
    </source>
</evidence>
<proteinExistence type="inferred from homology"/>
<dbReference type="InterPro" id="IPR046338">
    <property type="entry name" value="GAIN_dom_sf"/>
</dbReference>
<dbReference type="Pfam" id="PF00002">
    <property type="entry name" value="7tm_2"/>
    <property type="match status" value="1"/>
</dbReference>
<dbReference type="AlphaFoldDB" id="A0A667XU58"/>
<sequence>MTCGPPTGTVNIGTISSSLWKFNGREIKGRRFEITTSGSSSKLRVDDVIPADGGVICDNAEYGKGRENDESTIECEPGLEGSKTAVCEADGTWRLLSDTCIVSEIKDLLTEAETLEIATVPTFVGNLSAVAEAERTEITDSTATIVAIVDILDTIAVVTANGDVSADGDNLFITTVTFLSLNNVLPPRNASFNASSTSASSPSASSLSASSLNGTSLNGTSNETVVADNAINAVVVLVKLNASIDNVTLTFNKLNSSLSVNPQCVFWNFSLLDNLGGWDDQGCRFVSDIDNIVTCNCNHLTSFSVLMSTSIPESVRLFLDVMTYVGVGISMGSLVIGLIIEGFVWKTMTRNSTSFMRHISIINIALSLLIANICFIIGAAIAKNAAENPGENHTVPVGPCSTATFFMHFFYLALFFWMLVSGLLLFYRTVMIFSHMSKSVMLAIGFLLGYGCPLFIAVITVAVTAGGNGYIQEKDACWLNWKKTKALLAFVIPALTIVFINFIILIVVVFKMLRRGVGDAAQADEKHALMVILRCLTILTPLFGLTWSLGVGTMVAPENVGIHVAFAFFNSLQVSDLKYTYIFTHTHTYGWALKY</sequence>
<dbReference type="GeneTree" id="ENSGT00940000154603"/>
<keyword evidence="6" id="KW-1015">Disulfide bond</keyword>
<evidence type="ECO:0000259" key="9">
    <source>
        <dbReference type="PROSITE" id="PS50221"/>
    </source>
</evidence>
<dbReference type="InterPro" id="IPR000832">
    <property type="entry name" value="GPCR_2_secretin-like"/>
</dbReference>
<dbReference type="InterPro" id="IPR057244">
    <property type="entry name" value="GAIN_B"/>
</dbReference>
<dbReference type="InterPro" id="IPR017981">
    <property type="entry name" value="GPCR_2-like_7TM"/>
</dbReference>
<dbReference type="InterPro" id="IPR051587">
    <property type="entry name" value="Adhesion_GPCR"/>
</dbReference>
<feature type="transmembrane region" description="Helical" evidence="8">
    <location>
        <begin position="486"/>
        <end position="510"/>
    </location>
</feature>
<feature type="domain" description="G-protein coupled receptors family 2 profile 2" evidence="10">
    <location>
        <begin position="319"/>
        <end position="585"/>
    </location>
</feature>
<dbReference type="GO" id="GO:0007189">
    <property type="term" value="P:adenylate cyclase-activating G protein-coupled receptor signaling pathway"/>
    <property type="evidence" value="ECO:0007669"/>
    <property type="project" value="TreeGrafter"/>
</dbReference>
<dbReference type="CDD" id="cd00033">
    <property type="entry name" value="CCP"/>
    <property type="match status" value="1"/>
</dbReference>
<dbReference type="GO" id="GO:0007166">
    <property type="term" value="P:cell surface receptor signaling pathway"/>
    <property type="evidence" value="ECO:0007669"/>
    <property type="project" value="InterPro"/>
</dbReference>
<evidence type="ECO:0000256" key="1">
    <source>
        <dbReference type="ARBA" id="ARBA00004141"/>
    </source>
</evidence>
<dbReference type="GO" id="GO:0004930">
    <property type="term" value="F:G protein-coupled receptor activity"/>
    <property type="evidence" value="ECO:0007669"/>
    <property type="project" value="InterPro"/>
</dbReference>
<reference evidence="11" key="2">
    <citation type="submission" date="2025-08" db="UniProtKB">
        <authorList>
            <consortium name="Ensembl"/>
        </authorList>
    </citation>
    <scope>IDENTIFICATION</scope>
</reference>
<evidence type="ECO:0000256" key="8">
    <source>
        <dbReference type="SAM" id="Phobius"/>
    </source>
</evidence>
<evidence type="ECO:0008006" key="13">
    <source>
        <dbReference type="Google" id="ProtNLM"/>
    </source>
</evidence>
<reference evidence="11" key="1">
    <citation type="submission" date="2019-06" db="EMBL/GenBank/DDBJ databases">
        <authorList>
            <consortium name="Wellcome Sanger Institute Data Sharing"/>
        </authorList>
    </citation>
    <scope>NUCLEOTIDE SEQUENCE [LARGE SCALE GENOMIC DNA]</scope>
</reference>
<dbReference type="Proteomes" id="UP000472263">
    <property type="component" value="Chromosome 24"/>
</dbReference>
<keyword evidence="4 8" id="KW-1133">Transmembrane helix</keyword>
<accession>A0A667XU58</accession>
<evidence type="ECO:0000313" key="11">
    <source>
        <dbReference type="Ensembl" id="ENSMMDP00005021190.1"/>
    </source>
</evidence>
<feature type="transmembrane region" description="Helical" evidence="8">
    <location>
        <begin position="361"/>
        <end position="382"/>
    </location>
</feature>
<keyword evidence="5 8" id="KW-0472">Membrane</keyword>
<name>A0A667XU58_9TELE</name>
<protein>
    <recommendedName>
        <fullName evidence="13">Adhesion G protein-coupled receptor F7</fullName>
    </recommendedName>
</protein>
<evidence type="ECO:0000256" key="6">
    <source>
        <dbReference type="ARBA" id="ARBA00023157"/>
    </source>
</evidence>
<feature type="transmembrane region" description="Helical" evidence="8">
    <location>
        <begin position="439"/>
        <end position="466"/>
    </location>
</feature>
<reference evidence="11" key="3">
    <citation type="submission" date="2025-09" db="UniProtKB">
        <authorList>
            <consortium name="Ensembl"/>
        </authorList>
    </citation>
    <scope>IDENTIFICATION</scope>
</reference>
<dbReference type="SMART" id="SM00303">
    <property type="entry name" value="GPS"/>
    <property type="match status" value="1"/>
</dbReference>
<evidence type="ECO:0000256" key="3">
    <source>
        <dbReference type="ARBA" id="ARBA00022692"/>
    </source>
</evidence>
<dbReference type="Pfam" id="PF01825">
    <property type="entry name" value="GPS"/>
    <property type="match status" value="1"/>
</dbReference>
<feature type="transmembrane region" description="Helical" evidence="8">
    <location>
        <begin position="317"/>
        <end position="340"/>
    </location>
</feature>
<evidence type="ECO:0000313" key="12">
    <source>
        <dbReference type="Proteomes" id="UP000472263"/>
    </source>
</evidence>
<dbReference type="FunFam" id="1.20.1070.10:FF:000058">
    <property type="entry name" value="Adhesion G protein-coupled receptor F5"/>
    <property type="match status" value="1"/>
</dbReference>
<dbReference type="PANTHER" id="PTHR45813">
    <property type="entry name" value="IG-LIKE DOMAIN-CONTAINING PROTEIN"/>
    <property type="match status" value="1"/>
</dbReference>
<keyword evidence="7" id="KW-0325">Glycoprotein</keyword>
<dbReference type="GO" id="GO:0016020">
    <property type="term" value="C:membrane"/>
    <property type="evidence" value="ECO:0007669"/>
    <property type="project" value="UniProtKB-SubCell"/>
</dbReference>
<keyword evidence="3 8" id="KW-0812">Transmembrane</keyword>
<dbReference type="InterPro" id="IPR000203">
    <property type="entry name" value="GPS"/>
</dbReference>
<keyword evidence="12" id="KW-1185">Reference proteome</keyword>
<dbReference type="Gene3D" id="2.60.220.50">
    <property type="match status" value="1"/>
</dbReference>
<evidence type="ECO:0000256" key="7">
    <source>
        <dbReference type="ARBA" id="ARBA00023180"/>
    </source>
</evidence>
<feature type="transmembrane region" description="Helical" evidence="8">
    <location>
        <begin position="402"/>
        <end position="427"/>
    </location>
</feature>
<evidence type="ECO:0000259" key="10">
    <source>
        <dbReference type="PROSITE" id="PS50261"/>
    </source>
</evidence>
<dbReference type="Ensembl" id="ENSMMDT00005021674.1">
    <property type="protein sequence ID" value="ENSMMDP00005021190.1"/>
    <property type="gene ID" value="ENSMMDG00005010373.1"/>
</dbReference>
<dbReference type="PANTHER" id="PTHR45813:SF4">
    <property type="entry name" value="ADHESION G PROTEIN-COUPLED RECEPTOR F5"/>
    <property type="match status" value="1"/>
</dbReference>
<evidence type="ECO:0000256" key="5">
    <source>
        <dbReference type="ARBA" id="ARBA00023136"/>
    </source>
</evidence>
<feature type="transmembrane region" description="Helical" evidence="8">
    <location>
        <begin position="531"/>
        <end position="550"/>
    </location>
</feature>
<comment type="subcellular location">
    <subcellularLocation>
        <location evidence="1">Membrane</location>
        <topology evidence="1">Multi-pass membrane protein</topology>
    </subcellularLocation>
</comment>
<evidence type="ECO:0000256" key="4">
    <source>
        <dbReference type="ARBA" id="ARBA00022989"/>
    </source>
</evidence>